<accession>A0AAD9MHK7</accession>
<feature type="coiled-coil region" evidence="1">
    <location>
        <begin position="40"/>
        <end position="67"/>
    </location>
</feature>
<name>A0AAD9MHK7_PROWI</name>
<dbReference type="PROSITE" id="PS51819">
    <property type="entry name" value="VOC"/>
    <property type="match status" value="1"/>
</dbReference>
<evidence type="ECO:0000256" key="2">
    <source>
        <dbReference type="SAM" id="MobiDB-lite"/>
    </source>
</evidence>
<protein>
    <recommendedName>
        <fullName evidence="3">VOC domain-containing protein</fullName>
    </recommendedName>
</protein>
<dbReference type="EMBL" id="JASFZW010000004">
    <property type="protein sequence ID" value="KAK2078719.1"/>
    <property type="molecule type" value="Genomic_DNA"/>
</dbReference>
<comment type="caution">
    <text evidence="4">The sequence shown here is derived from an EMBL/GenBank/DDBJ whole genome shotgun (WGS) entry which is preliminary data.</text>
</comment>
<evidence type="ECO:0000259" key="3">
    <source>
        <dbReference type="PROSITE" id="PS51819"/>
    </source>
</evidence>
<keyword evidence="5" id="KW-1185">Reference proteome</keyword>
<evidence type="ECO:0000313" key="4">
    <source>
        <dbReference type="EMBL" id="KAK2078719.1"/>
    </source>
</evidence>
<dbReference type="Gene3D" id="3.10.180.10">
    <property type="entry name" value="2,3-Dihydroxybiphenyl 1,2-Dioxygenase, domain 1"/>
    <property type="match status" value="1"/>
</dbReference>
<dbReference type="PANTHER" id="PTHR46142:SF3">
    <property type="entry name" value="F18B13.24 PROTEIN"/>
    <property type="match status" value="1"/>
</dbReference>
<dbReference type="InterPro" id="IPR004360">
    <property type="entry name" value="Glyas_Fos-R_dOase_dom"/>
</dbReference>
<feature type="region of interest" description="Disordered" evidence="2">
    <location>
        <begin position="107"/>
        <end position="154"/>
    </location>
</feature>
<evidence type="ECO:0000313" key="5">
    <source>
        <dbReference type="Proteomes" id="UP001255856"/>
    </source>
</evidence>
<proteinExistence type="predicted"/>
<sequence length="154" mass="17312">MAAGPLDLRALNHASFVVRDVEESTNFYKDRPIEPKSDHLSFLANDLDEVEQQLQRHKIEFVSQQTQEGPVTVRQVFFHDPDGNMIEVCNCDEFPVCRINAQLPRLDLLGDEQPGTPPARGLPRGRSSMDSDHSSYSSVDLMDSDGCQSRLPRS</sequence>
<dbReference type="InterPro" id="IPR029068">
    <property type="entry name" value="Glyas_Bleomycin-R_OHBP_Dase"/>
</dbReference>
<organism evidence="4 5">
    <name type="scientific">Prototheca wickerhamii</name>
    <dbReference type="NCBI Taxonomy" id="3111"/>
    <lineage>
        <taxon>Eukaryota</taxon>
        <taxon>Viridiplantae</taxon>
        <taxon>Chlorophyta</taxon>
        <taxon>core chlorophytes</taxon>
        <taxon>Trebouxiophyceae</taxon>
        <taxon>Chlorellales</taxon>
        <taxon>Chlorellaceae</taxon>
        <taxon>Prototheca</taxon>
    </lineage>
</organism>
<dbReference type="PANTHER" id="PTHR46142">
    <property type="match status" value="1"/>
</dbReference>
<dbReference type="AlphaFoldDB" id="A0AAD9MHK7"/>
<dbReference type="SUPFAM" id="SSF54593">
    <property type="entry name" value="Glyoxalase/Bleomycin resistance protein/Dihydroxybiphenyl dioxygenase"/>
    <property type="match status" value="1"/>
</dbReference>
<reference evidence="4" key="1">
    <citation type="submission" date="2021-01" db="EMBL/GenBank/DDBJ databases">
        <authorList>
            <person name="Eckstrom K.M.E."/>
        </authorList>
    </citation>
    <scope>NUCLEOTIDE SEQUENCE</scope>
    <source>
        <strain evidence="4">UVCC 0001</strain>
    </source>
</reference>
<keyword evidence="1" id="KW-0175">Coiled coil</keyword>
<evidence type="ECO:0000256" key="1">
    <source>
        <dbReference type="SAM" id="Coils"/>
    </source>
</evidence>
<gene>
    <name evidence="4" type="ORF">QBZ16_003559</name>
</gene>
<dbReference type="InterPro" id="IPR037523">
    <property type="entry name" value="VOC_core"/>
</dbReference>
<dbReference type="Pfam" id="PF00903">
    <property type="entry name" value="Glyoxalase"/>
    <property type="match status" value="1"/>
</dbReference>
<dbReference type="Proteomes" id="UP001255856">
    <property type="component" value="Unassembled WGS sequence"/>
</dbReference>
<feature type="domain" description="VOC" evidence="3">
    <location>
        <begin position="1"/>
        <end position="91"/>
    </location>
</feature>